<reference evidence="1 2" key="1">
    <citation type="submission" date="2019-12" db="EMBL/GenBank/DDBJ databases">
        <title>Chromosome-level assembly of the Caenorhabditis remanei genome.</title>
        <authorList>
            <person name="Teterina A.A."/>
            <person name="Willis J.H."/>
            <person name="Phillips P.C."/>
        </authorList>
    </citation>
    <scope>NUCLEOTIDE SEQUENCE [LARGE SCALE GENOMIC DNA]</scope>
    <source>
        <strain evidence="1 2">PX506</strain>
        <tissue evidence="1">Whole organism</tissue>
    </source>
</reference>
<sequence length="85" mass="9728">MNDRLSYQDIQTVASKEGSDAPSGPAVDLFSYFGIICENRTWYATKYPVGIEYLDEEKKYQYFGGPEEFNGKKSQIIRLSCRPSE</sequence>
<dbReference type="RefSeq" id="XP_053589102.1">
    <property type="nucleotide sequence ID" value="XM_053724908.1"/>
</dbReference>
<dbReference type="GeneID" id="78774002"/>
<accession>A0A6A5HD89</accession>
<dbReference type="Pfam" id="PF02343">
    <property type="entry name" value="TRA-1_regulated"/>
    <property type="match status" value="1"/>
</dbReference>
<evidence type="ECO:0000313" key="2">
    <source>
        <dbReference type="Proteomes" id="UP000483820"/>
    </source>
</evidence>
<dbReference type="EMBL" id="WUAV01000002">
    <property type="protein sequence ID" value="KAF1764881.1"/>
    <property type="molecule type" value="Genomic_DNA"/>
</dbReference>
<evidence type="ECO:0000313" key="1">
    <source>
        <dbReference type="EMBL" id="KAF1764881.1"/>
    </source>
</evidence>
<proteinExistence type="predicted"/>
<dbReference type="AlphaFoldDB" id="A0A6A5HD89"/>
<dbReference type="CTD" id="78774002"/>
<dbReference type="Proteomes" id="UP000483820">
    <property type="component" value="Chromosome II"/>
</dbReference>
<name>A0A6A5HD89_CAERE</name>
<comment type="caution">
    <text evidence="1">The sequence shown here is derived from an EMBL/GenBank/DDBJ whole genome shotgun (WGS) entry which is preliminary data.</text>
</comment>
<gene>
    <name evidence="1" type="ORF">GCK72_004832</name>
</gene>
<protein>
    <submittedName>
        <fullName evidence="1">Uncharacterized protein</fullName>
    </submittedName>
</protein>
<organism evidence="1 2">
    <name type="scientific">Caenorhabditis remanei</name>
    <name type="common">Caenorhabditis vulgaris</name>
    <dbReference type="NCBI Taxonomy" id="31234"/>
    <lineage>
        <taxon>Eukaryota</taxon>
        <taxon>Metazoa</taxon>
        <taxon>Ecdysozoa</taxon>
        <taxon>Nematoda</taxon>
        <taxon>Chromadorea</taxon>
        <taxon>Rhabditida</taxon>
        <taxon>Rhabditina</taxon>
        <taxon>Rhabditomorpha</taxon>
        <taxon>Rhabditoidea</taxon>
        <taxon>Rhabditidae</taxon>
        <taxon>Peloderinae</taxon>
        <taxon>Caenorhabditis</taxon>
    </lineage>
</organism>
<dbReference type="InterPro" id="IPR003326">
    <property type="entry name" value="TRA-1_regulated"/>
</dbReference>
<dbReference type="KEGG" id="crq:GCK72_004832"/>